<dbReference type="PANTHER" id="PTHR30329">
    <property type="entry name" value="STATOR ELEMENT OF FLAGELLAR MOTOR COMPLEX"/>
    <property type="match status" value="1"/>
</dbReference>
<name>I7LI25_9CLOT</name>
<dbReference type="AlphaFoldDB" id="I7LI25"/>
<sequence length="252" mass="28319">MSRRRSKKSEINAGEWLTTYADMMTLLLCFFVLLYAFSTMDAIKFKTLAFSLAKAFGGNVNTVVSGGNLGPVPVNTNPGIETKDKERQTGKVELDVQRGETERIYRKVQEFVKNNKLEAKITVREDIRGVVIELQEKILFDSGKADIKPESIPLLSKIAQLLRMFENEIVVEGHTDNVPINRGYYESNWELSADRAVKVVRFLVEKQGIKPEKITAVGAGEYRPIASNATPEGRQKNRRVNILIVTKQKGAN</sequence>
<dbReference type="InterPro" id="IPR036737">
    <property type="entry name" value="OmpA-like_sf"/>
</dbReference>
<evidence type="ECO:0000313" key="11">
    <source>
        <dbReference type="EMBL" id="CCJ32607.1"/>
    </source>
</evidence>
<dbReference type="PANTHER" id="PTHR30329:SF21">
    <property type="entry name" value="LIPOPROTEIN YIAD-RELATED"/>
    <property type="match status" value="1"/>
</dbReference>
<evidence type="ECO:0000256" key="4">
    <source>
        <dbReference type="ARBA" id="ARBA00022475"/>
    </source>
</evidence>
<keyword evidence="12" id="KW-1185">Reference proteome</keyword>
<dbReference type="Gene3D" id="3.30.1330.60">
    <property type="entry name" value="OmpA-like domain"/>
    <property type="match status" value="1"/>
</dbReference>
<evidence type="ECO:0000256" key="5">
    <source>
        <dbReference type="ARBA" id="ARBA00022692"/>
    </source>
</evidence>
<dbReference type="PRINTS" id="PR01021">
    <property type="entry name" value="OMPADOMAIN"/>
</dbReference>
<keyword evidence="6" id="KW-1133">Transmembrane helix</keyword>
<dbReference type="eggNOG" id="COG1360">
    <property type="taxonomic scope" value="Bacteria"/>
</dbReference>
<evidence type="ECO:0000256" key="2">
    <source>
        <dbReference type="ARBA" id="ARBA00004442"/>
    </source>
</evidence>
<evidence type="ECO:0000256" key="1">
    <source>
        <dbReference type="ARBA" id="ARBA00004162"/>
    </source>
</evidence>
<dbReference type="PROSITE" id="PS51123">
    <property type="entry name" value="OMPA_2"/>
    <property type="match status" value="1"/>
</dbReference>
<dbReference type="STRING" id="857293.CAAU_0523"/>
<comment type="similarity">
    <text evidence="3">Belongs to the MotB family.</text>
</comment>
<dbReference type="GO" id="GO:0005886">
    <property type="term" value="C:plasma membrane"/>
    <property type="evidence" value="ECO:0007669"/>
    <property type="project" value="UniProtKB-SubCell"/>
</dbReference>
<keyword evidence="11" id="KW-0969">Cilium</keyword>
<dbReference type="SUPFAM" id="SSF103088">
    <property type="entry name" value="OmpA-like"/>
    <property type="match status" value="1"/>
</dbReference>
<dbReference type="EMBL" id="CAKP01000022">
    <property type="protein sequence ID" value="CCJ32607.1"/>
    <property type="molecule type" value="Genomic_DNA"/>
</dbReference>
<evidence type="ECO:0000256" key="6">
    <source>
        <dbReference type="ARBA" id="ARBA00022989"/>
    </source>
</evidence>
<dbReference type="Pfam" id="PF13677">
    <property type="entry name" value="MotB_plug"/>
    <property type="match status" value="1"/>
</dbReference>
<dbReference type="GO" id="GO:0009279">
    <property type="term" value="C:cell outer membrane"/>
    <property type="evidence" value="ECO:0007669"/>
    <property type="project" value="UniProtKB-SubCell"/>
</dbReference>
<dbReference type="InterPro" id="IPR025713">
    <property type="entry name" value="MotB-like_N_dom"/>
</dbReference>
<comment type="subcellular location">
    <subcellularLocation>
        <location evidence="1">Cell membrane</location>
        <topology evidence="1">Single-pass membrane protein</topology>
    </subcellularLocation>
    <subcellularLocation>
        <location evidence="2">Cell outer membrane</location>
    </subcellularLocation>
</comment>
<reference evidence="11 12" key="1">
    <citation type="journal article" date="2011" name="J. Bacteriol.">
        <title>Draft genome sequence of Caloramator australicus strain RC3T, a thermoanaerobe from the Great Artesian Basin of Australia.</title>
        <authorList>
            <person name="Ogg C.D."/>
            <person name="Patel B.K.C."/>
        </authorList>
    </citation>
    <scope>NUCLEOTIDE SEQUENCE [LARGE SCALE GENOMIC DNA]</scope>
    <source>
        <strain evidence="11 12">RC3</strain>
    </source>
</reference>
<evidence type="ECO:0000256" key="9">
    <source>
        <dbReference type="PROSITE-ProRule" id="PRU00473"/>
    </source>
</evidence>
<evidence type="ECO:0000313" key="12">
    <source>
        <dbReference type="Proteomes" id="UP000007652"/>
    </source>
</evidence>
<dbReference type="InterPro" id="IPR006664">
    <property type="entry name" value="OMP_bac"/>
</dbReference>
<organism evidence="11 12">
    <name type="scientific">Caloramator australicus RC3</name>
    <dbReference type="NCBI Taxonomy" id="857293"/>
    <lineage>
        <taxon>Bacteria</taxon>
        <taxon>Bacillati</taxon>
        <taxon>Bacillota</taxon>
        <taxon>Clostridia</taxon>
        <taxon>Eubacteriales</taxon>
        <taxon>Clostridiaceae</taxon>
        <taxon>Caloramator</taxon>
    </lineage>
</organism>
<evidence type="ECO:0000256" key="8">
    <source>
        <dbReference type="ARBA" id="ARBA00023237"/>
    </source>
</evidence>
<dbReference type="Proteomes" id="UP000007652">
    <property type="component" value="Unassembled WGS sequence"/>
</dbReference>
<keyword evidence="11" id="KW-0282">Flagellum</keyword>
<evidence type="ECO:0000256" key="3">
    <source>
        <dbReference type="ARBA" id="ARBA00008914"/>
    </source>
</evidence>
<keyword evidence="11" id="KW-0966">Cell projection</keyword>
<comment type="caution">
    <text evidence="11">The sequence shown here is derived from an EMBL/GenBank/DDBJ whole genome shotgun (WGS) entry which is preliminary data.</text>
</comment>
<keyword evidence="5" id="KW-0812">Transmembrane</keyword>
<keyword evidence="7 9" id="KW-0472">Membrane</keyword>
<keyword evidence="4" id="KW-1003">Cell membrane</keyword>
<evidence type="ECO:0000256" key="7">
    <source>
        <dbReference type="ARBA" id="ARBA00023136"/>
    </source>
</evidence>
<dbReference type="InterPro" id="IPR006665">
    <property type="entry name" value="OmpA-like"/>
</dbReference>
<evidence type="ECO:0000259" key="10">
    <source>
        <dbReference type="PROSITE" id="PS51123"/>
    </source>
</evidence>
<dbReference type="CDD" id="cd07185">
    <property type="entry name" value="OmpA_C-like"/>
    <property type="match status" value="1"/>
</dbReference>
<dbReference type="OrthoDB" id="9815217at2"/>
<keyword evidence="8" id="KW-0998">Cell outer membrane</keyword>
<dbReference type="RefSeq" id="WP_008907887.1">
    <property type="nucleotide sequence ID" value="NZ_CAKP01000022.1"/>
</dbReference>
<protein>
    <submittedName>
        <fullName evidence="11">Flagellar motor rotation protein MotB</fullName>
    </submittedName>
</protein>
<dbReference type="Pfam" id="PF00691">
    <property type="entry name" value="OmpA"/>
    <property type="match status" value="1"/>
</dbReference>
<accession>I7LI25</accession>
<feature type="domain" description="OmpA-like" evidence="10">
    <location>
        <begin position="127"/>
        <end position="248"/>
    </location>
</feature>
<dbReference type="InterPro" id="IPR050330">
    <property type="entry name" value="Bact_OuterMem_StrucFunc"/>
</dbReference>
<gene>
    <name evidence="11" type="ORF">CAAU_0523</name>
</gene>
<proteinExistence type="inferred from homology"/>